<protein>
    <submittedName>
        <fullName evidence="2">Uncharacterized protein</fullName>
    </submittedName>
</protein>
<gene>
    <name evidence="2" type="ORF">FA13DRAFT_1741380</name>
</gene>
<evidence type="ECO:0000313" key="2">
    <source>
        <dbReference type="EMBL" id="TEB21997.1"/>
    </source>
</evidence>
<organism evidence="2 3">
    <name type="scientific">Coprinellus micaceus</name>
    <name type="common">Glistening ink-cap mushroom</name>
    <name type="synonym">Coprinus micaceus</name>
    <dbReference type="NCBI Taxonomy" id="71717"/>
    <lineage>
        <taxon>Eukaryota</taxon>
        <taxon>Fungi</taxon>
        <taxon>Dikarya</taxon>
        <taxon>Basidiomycota</taxon>
        <taxon>Agaricomycotina</taxon>
        <taxon>Agaricomycetes</taxon>
        <taxon>Agaricomycetidae</taxon>
        <taxon>Agaricales</taxon>
        <taxon>Agaricineae</taxon>
        <taxon>Psathyrellaceae</taxon>
        <taxon>Coprinellus</taxon>
    </lineage>
</organism>
<sequence>MMGNSWMERVAECGAADEEVAVFNMFRVCAFHYAFTLYIAFARAAFSALFLPCFQLLYLLFAISQ</sequence>
<feature type="transmembrane region" description="Helical" evidence="1">
    <location>
        <begin position="35"/>
        <end position="61"/>
    </location>
</feature>
<accession>A0A4Y7SJD0</accession>
<keyword evidence="3" id="KW-1185">Reference proteome</keyword>
<comment type="caution">
    <text evidence="2">The sequence shown here is derived from an EMBL/GenBank/DDBJ whole genome shotgun (WGS) entry which is preliminary data.</text>
</comment>
<keyword evidence="1" id="KW-0472">Membrane</keyword>
<dbReference type="AlphaFoldDB" id="A0A4Y7SJD0"/>
<name>A0A4Y7SJD0_COPMI</name>
<evidence type="ECO:0000256" key="1">
    <source>
        <dbReference type="SAM" id="Phobius"/>
    </source>
</evidence>
<dbReference type="Proteomes" id="UP000298030">
    <property type="component" value="Unassembled WGS sequence"/>
</dbReference>
<reference evidence="2 3" key="1">
    <citation type="journal article" date="2019" name="Nat. Ecol. Evol.">
        <title>Megaphylogeny resolves global patterns of mushroom evolution.</title>
        <authorList>
            <person name="Varga T."/>
            <person name="Krizsan K."/>
            <person name="Foldi C."/>
            <person name="Dima B."/>
            <person name="Sanchez-Garcia M."/>
            <person name="Sanchez-Ramirez S."/>
            <person name="Szollosi G.J."/>
            <person name="Szarkandi J.G."/>
            <person name="Papp V."/>
            <person name="Albert L."/>
            <person name="Andreopoulos W."/>
            <person name="Angelini C."/>
            <person name="Antonin V."/>
            <person name="Barry K.W."/>
            <person name="Bougher N.L."/>
            <person name="Buchanan P."/>
            <person name="Buyck B."/>
            <person name="Bense V."/>
            <person name="Catcheside P."/>
            <person name="Chovatia M."/>
            <person name="Cooper J."/>
            <person name="Damon W."/>
            <person name="Desjardin D."/>
            <person name="Finy P."/>
            <person name="Geml J."/>
            <person name="Haridas S."/>
            <person name="Hughes K."/>
            <person name="Justo A."/>
            <person name="Karasinski D."/>
            <person name="Kautmanova I."/>
            <person name="Kiss B."/>
            <person name="Kocsube S."/>
            <person name="Kotiranta H."/>
            <person name="LaButti K.M."/>
            <person name="Lechner B.E."/>
            <person name="Liimatainen K."/>
            <person name="Lipzen A."/>
            <person name="Lukacs Z."/>
            <person name="Mihaltcheva S."/>
            <person name="Morgado L.N."/>
            <person name="Niskanen T."/>
            <person name="Noordeloos M.E."/>
            <person name="Ohm R.A."/>
            <person name="Ortiz-Santana B."/>
            <person name="Ovrebo C."/>
            <person name="Racz N."/>
            <person name="Riley R."/>
            <person name="Savchenko A."/>
            <person name="Shiryaev A."/>
            <person name="Soop K."/>
            <person name="Spirin V."/>
            <person name="Szebenyi C."/>
            <person name="Tomsovsky M."/>
            <person name="Tulloss R.E."/>
            <person name="Uehling J."/>
            <person name="Grigoriev I.V."/>
            <person name="Vagvolgyi C."/>
            <person name="Papp T."/>
            <person name="Martin F.M."/>
            <person name="Miettinen O."/>
            <person name="Hibbett D.S."/>
            <person name="Nagy L.G."/>
        </authorList>
    </citation>
    <scope>NUCLEOTIDE SEQUENCE [LARGE SCALE GENOMIC DNA]</scope>
    <source>
        <strain evidence="2 3">FP101781</strain>
    </source>
</reference>
<dbReference type="EMBL" id="QPFP01000099">
    <property type="protein sequence ID" value="TEB21997.1"/>
    <property type="molecule type" value="Genomic_DNA"/>
</dbReference>
<proteinExistence type="predicted"/>
<keyword evidence="1" id="KW-1133">Transmembrane helix</keyword>
<keyword evidence="1" id="KW-0812">Transmembrane</keyword>
<evidence type="ECO:0000313" key="3">
    <source>
        <dbReference type="Proteomes" id="UP000298030"/>
    </source>
</evidence>